<proteinExistence type="predicted"/>
<evidence type="ECO:0000256" key="1">
    <source>
        <dbReference type="SAM" id="MobiDB-lite"/>
    </source>
</evidence>
<gene>
    <name evidence="2" type="ORF">M419DRAFT_37775</name>
</gene>
<organism evidence="2 3">
    <name type="scientific">Hypocrea jecorina (strain ATCC 56765 / BCRC 32924 / NRRL 11460 / Rut C-30)</name>
    <name type="common">Trichoderma reesei</name>
    <dbReference type="NCBI Taxonomy" id="1344414"/>
    <lineage>
        <taxon>Eukaryota</taxon>
        <taxon>Fungi</taxon>
        <taxon>Dikarya</taxon>
        <taxon>Ascomycota</taxon>
        <taxon>Pezizomycotina</taxon>
        <taxon>Sordariomycetes</taxon>
        <taxon>Hypocreomycetidae</taxon>
        <taxon>Hypocreales</taxon>
        <taxon>Hypocreaceae</taxon>
        <taxon>Trichoderma</taxon>
    </lineage>
</organism>
<dbReference type="Proteomes" id="UP000024376">
    <property type="component" value="Unassembled WGS sequence"/>
</dbReference>
<feature type="region of interest" description="Disordered" evidence="1">
    <location>
        <begin position="35"/>
        <end position="57"/>
    </location>
</feature>
<dbReference type="AlphaFoldDB" id="A0A024S2M5"/>
<feature type="compositionally biased region" description="Polar residues" evidence="1">
    <location>
        <begin position="36"/>
        <end position="55"/>
    </location>
</feature>
<sequence length="184" mass="19985">MDEAGGDHVQLQYACWNVKADGCLFSAFDCTMDHPASSQSSHPTAASPSQTSVSSHAFKARARAETKAFYRMDQELAGPSRAITQPGQLFYRVSHRMRENQGGEEGWNSRLGAKSSVRVRVLPNEAPSDGLAWLVWPVWPSSVPSVSLVWFRRTCTGCLVVAAAGSHSQDNPSGCSVKWAAWDG</sequence>
<accession>A0A024S2M5</accession>
<dbReference type="EMBL" id="KI911157">
    <property type="protein sequence ID" value="ETR99322.1"/>
    <property type="molecule type" value="Genomic_DNA"/>
</dbReference>
<evidence type="ECO:0000313" key="2">
    <source>
        <dbReference type="EMBL" id="ETR99322.1"/>
    </source>
</evidence>
<name>A0A024S2M5_HYPJR</name>
<protein>
    <submittedName>
        <fullName evidence="2">Uncharacterized protein</fullName>
    </submittedName>
</protein>
<dbReference type="KEGG" id="trr:M419DRAFT_37775"/>
<reference evidence="3" key="1">
    <citation type="journal article" date="2013" name="Ind. Biotechnol.">
        <title>Comparative genomics analysis of Trichoderma reesei strains.</title>
        <authorList>
            <person name="Koike H."/>
            <person name="Aerts A."/>
            <person name="LaButti K."/>
            <person name="Grigoriev I.V."/>
            <person name="Baker S.E."/>
        </authorList>
    </citation>
    <scope>NUCLEOTIDE SEQUENCE [LARGE SCALE GENOMIC DNA]</scope>
    <source>
        <strain evidence="3">ATCC 56765 / BCRC 32924 / NRRL 11460 / Rut C-30</strain>
    </source>
</reference>
<dbReference type="HOGENOM" id="CLU_1469231_0_0_1"/>
<evidence type="ECO:0000313" key="3">
    <source>
        <dbReference type="Proteomes" id="UP000024376"/>
    </source>
</evidence>